<accession>A0AAQ3M8K5</accession>
<dbReference type="EMBL" id="CP138589">
    <property type="protein sequence ID" value="WPH03384.1"/>
    <property type="molecule type" value="Genomic_DNA"/>
</dbReference>
<feature type="region of interest" description="Disordered" evidence="2">
    <location>
        <begin position="228"/>
        <end position="284"/>
    </location>
</feature>
<dbReference type="AlphaFoldDB" id="A0AAQ3M8K5"/>
<name>A0AAQ3M8K5_9PEZI</name>
<comment type="similarity">
    <text evidence="1">Belongs to the SAP18 family.</text>
</comment>
<feature type="compositionally biased region" description="Gly residues" evidence="2">
    <location>
        <begin position="228"/>
        <end position="249"/>
    </location>
</feature>
<dbReference type="InterPro" id="IPR042534">
    <property type="entry name" value="SAP18_sf"/>
</dbReference>
<organism evidence="3 4">
    <name type="scientific">Acrodontium crateriforme</name>
    <dbReference type="NCBI Taxonomy" id="150365"/>
    <lineage>
        <taxon>Eukaryota</taxon>
        <taxon>Fungi</taxon>
        <taxon>Dikarya</taxon>
        <taxon>Ascomycota</taxon>
        <taxon>Pezizomycotina</taxon>
        <taxon>Dothideomycetes</taxon>
        <taxon>Dothideomycetidae</taxon>
        <taxon>Mycosphaerellales</taxon>
        <taxon>Teratosphaeriaceae</taxon>
        <taxon>Acrodontium</taxon>
    </lineage>
</organism>
<dbReference type="Pfam" id="PF06487">
    <property type="entry name" value="SAP18"/>
    <property type="match status" value="1"/>
</dbReference>
<proteinExistence type="inferred from homology"/>
<dbReference type="Gene3D" id="3.10.20.550">
    <property type="entry name" value="ASAP complex, SAP18 subunit"/>
    <property type="match status" value="1"/>
</dbReference>
<evidence type="ECO:0000313" key="3">
    <source>
        <dbReference type="EMBL" id="WPH03384.1"/>
    </source>
</evidence>
<evidence type="ECO:0000256" key="2">
    <source>
        <dbReference type="SAM" id="MobiDB-lite"/>
    </source>
</evidence>
<evidence type="ECO:0000313" key="4">
    <source>
        <dbReference type="Proteomes" id="UP001303373"/>
    </source>
</evidence>
<dbReference type="InterPro" id="IPR010516">
    <property type="entry name" value="SAP18"/>
</dbReference>
<dbReference type="GO" id="GO:0005634">
    <property type="term" value="C:nucleus"/>
    <property type="evidence" value="ECO:0007669"/>
    <property type="project" value="TreeGrafter"/>
</dbReference>
<evidence type="ECO:0000256" key="1">
    <source>
        <dbReference type="ARBA" id="ARBA00009143"/>
    </source>
</evidence>
<keyword evidence="4" id="KW-1185">Reference proteome</keyword>
<gene>
    <name evidence="3" type="ORF">R9X50_00626300</name>
</gene>
<feature type="region of interest" description="Disordered" evidence="2">
    <location>
        <begin position="174"/>
        <end position="216"/>
    </location>
</feature>
<dbReference type="PANTHER" id="PTHR13082">
    <property type="entry name" value="SAP18"/>
    <property type="match status" value="1"/>
</dbReference>
<dbReference type="Proteomes" id="UP001303373">
    <property type="component" value="Chromosome 10"/>
</dbReference>
<reference evidence="3 4" key="1">
    <citation type="submission" date="2023-11" db="EMBL/GenBank/DDBJ databases">
        <title>An acidophilic fungus is an integral part of prey digestion in a carnivorous sundew plant.</title>
        <authorList>
            <person name="Tsai I.J."/>
        </authorList>
    </citation>
    <scope>NUCLEOTIDE SEQUENCE [LARGE SCALE GENOMIC DNA]</scope>
    <source>
        <strain evidence="3">169a</strain>
    </source>
</reference>
<feature type="compositionally biased region" description="Gly residues" evidence="2">
    <location>
        <begin position="265"/>
        <end position="278"/>
    </location>
</feature>
<evidence type="ECO:0008006" key="5">
    <source>
        <dbReference type="Google" id="ProtNLM"/>
    </source>
</evidence>
<protein>
    <recommendedName>
        <fullName evidence="5">Sin3-associated polypeptide Sap18</fullName>
    </recommendedName>
</protein>
<dbReference type="PANTHER" id="PTHR13082:SF0">
    <property type="entry name" value="HISTONE DEACETYLASE COMPLEX SUBUNIT SAP18"/>
    <property type="match status" value="1"/>
</dbReference>
<sequence>MSLQPPPDSKIDRETTAPFLLRLFHRRSEQFNPAEFSVAPPADTTGIPDYSSLLPPRIRTSQLQIYTWPTCTLKELTGLLGSVLDNSSDTRLSAGTRIIYKLVFADTRAQVNEAGAGRWLDKPLGSVVIGSSGEDNNGTNGNSDAVGPLITGDAEKTLADARFVIGDYVVASLYPPGRDGSVAPPPPSGSSRPPRYDAYGSRPPPNSHGGGGGGGYGGRSGGGGYGGGGYRGDGYRGGGGRSGGGGGFGAAPPPGDWRRGERLPPGGGGGGGRGYGGRGRGRPY</sequence>